<organism evidence="1 2">
    <name type="scientific">Luteolibacter flavescens</name>
    <dbReference type="NCBI Taxonomy" id="1859460"/>
    <lineage>
        <taxon>Bacteria</taxon>
        <taxon>Pseudomonadati</taxon>
        <taxon>Verrucomicrobiota</taxon>
        <taxon>Verrucomicrobiia</taxon>
        <taxon>Verrucomicrobiales</taxon>
        <taxon>Verrucomicrobiaceae</taxon>
        <taxon>Luteolibacter</taxon>
    </lineage>
</organism>
<dbReference type="RefSeq" id="WP_264501758.1">
    <property type="nucleotide sequence ID" value="NZ_JAPDDS010000007.1"/>
</dbReference>
<protein>
    <submittedName>
        <fullName evidence="1">Uncharacterized protein</fullName>
    </submittedName>
</protein>
<name>A0ABT3FRE0_9BACT</name>
<dbReference type="EMBL" id="JAPDDS010000007">
    <property type="protein sequence ID" value="MCW1885801.1"/>
    <property type="molecule type" value="Genomic_DNA"/>
</dbReference>
<evidence type="ECO:0000313" key="1">
    <source>
        <dbReference type="EMBL" id="MCW1885801.1"/>
    </source>
</evidence>
<comment type="caution">
    <text evidence="1">The sequence shown here is derived from an EMBL/GenBank/DDBJ whole genome shotgun (WGS) entry which is preliminary data.</text>
</comment>
<sequence length="48" mass="5547">MKASELSEEGRMALRAQHRAARKLRAEHRRLGLPIIVWKNGKVVEEQP</sequence>
<gene>
    <name evidence="1" type="ORF">OKA04_13760</name>
</gene>
<keyword evidence="2" id="KW-1185">Reference proteome</keyword>
<evidence type="ECO:0000313" key="2">
    <source>
        <dbReference type="Proteomes" id="UP001207930"/>
    </source>
</evidence>
<dbReference type="Proteomes" id="UP001207930">
    <property type="component" value="Unassembled WGS sequence"/>
</dbReference>
<reference evidence="1 2" key="1">
    <citation type="submission" date="2022-10" db="EMBL/GenBank/DDBJ databases">
        <title>Luteolibacter flavescens strain MCCC 1K03193, whole genome shotgun sequencing project.</title>
        <authorList>
            <person name="Zhao G."/>
            <person name="Shen L."/>
        </authorList>
    </citation>
    <scope>NUCLEOTIDE SEQUENCE [LARGE SCALE GENOMIC DNA]</scope>
    <source>
        <strain evidence="1 2">MCCC 1K03193</strain>
    </source>
</reference>
<proteinExistence type="predicted"/>
<accession>A0ABT3FRE0</accession>